<evidence type="ECO:0000313" key="1">
    <source>
        <dbReference type="EMBL" id="KAF7989677.1"/>
    </source>
</evidence>
<sequence>MFPIQPKFRKLEMLIKNELPTPSEINKYHGELLSNVICNFGNPDTKKFLGIEPPMKGPGDNLWISPNDQLIDNVKLTPIISDSNVKAFTHDSILSKLIF</sequence>
<dbReference type="OrthoDB" id="8196513at2759"/>
<keyword evidence="2" id="KW-1185">Reference proteome</keyword>
<dbReference type="Proteomes" id="UP000639338">
    <property type="component" value="Unassembled WGS sequence"/>
</dbReference>
<accession>A0A834XQA6</accession>
<proteinExistence type="predicted"/>
<name>A0A834XQA6_APHGI</name>
<evidence type="ECO:0000313" key="2">
    <source>
        <dbReference type="Proteomes" id="UP000639338"/>
    </source>
</evidence>
<protein>
    <submittedName>
        <fullName evidence="1">Uncharacterized protein</fullName>
    </submittedName>
</protein>
<gene>
    <name evidence="1" type="ORF">HCN44_008351</name>
</gene>
<organism evidence="1 2">
    <name type="scientific">Aphidius gifuensis</name>
    <name type="common">Parasitoid wasp</name>
    <dbReference type="NCBI Taxonomy" id="684658"/>
    <lineage>
        <taxon>Eukaryota</taxon>
        <taxon>Metazoa</taxon>
        <taxon>Ecdysozoa</taxon>
        <taxon>Arthropoda</taxon>
        <taxon>Hexapoda</taxon>
        <taxon>Insecta</taxon>
        <taxon>Pterygota</taxon>
        <taxon>Neoptera</taxon>
        <taxon>Endopterygota</taxon>
        <taxon>Hymenoptera</taxon>
        <taxon>Apocrita</taxon>
        <taxon>Ichneumonoidea</taxon>
        <taxon>Braconidae</taxon>
        <taxon>Aphidiinae</taxon>
        <taxon>Aphidius</taxon>
    </lineage>
</organism>
<reference evidence="1 2" key="1">
    <citation type="submission" date="2020-08" db="EMBL/GenBank/DDBJ databases">
        <title>Aphidius gifuensis genome sequencing and assembly.</title>
        <authorList>
            <person name="Du Z."/>
        </authorList>
    </citation>
    <scope>NUCLEOTIDE SEQUENCE [LARGE SCALE GENOMIC DNA]</scope>
    <source>
        <strain evidence="1">YNYX2018</strain>
        <tissue evidence="1">Adults</tissue>
    </source>
</reference>
<dbReference type="EMBL" id="JACMRX010000005">
    <property type="protein sequence ID" value="KAF7989677.1"/>
    <property type="molecule type" value="Genomic_DNA"/>
</dbReference>
<dbReference type="AlphaFoldDB" id="A0A834XQA6"/>
<comment type="caution">
    <text evidence="1">The sequence shown here is derived from an EMBL/GenBank/DDBJ whole genome shotgun (WGS) entry which is preliminary data.</text>
</comment>